<evidence type="ECO:0000259" key="4">
    <source>
        <dbReference type="Pfam" id="PF00733"/>
    </source>
</evidence>
<comment type="pathway">
    <text evidence="1">Amino-acid biosynthesis; L-asparagine biosynthesis; L-asparagine from L-aspartate (L-Gln route): step 1/1.</text>
</comment>
<dbReference type="InterPro" id="IPR001962">
    <property type="entry name" value="Asn_synthase"/>
</dbReference>
<dbReference type="SUPFAM" id="SSF52402">
    <property type="entry name" value="Adenine nucleotide alpha hydrolases-like"/>
    <property type="match status" value="1"/>
</dbReference>
<evidence type="ECO:0000256" key="1">
    <source>
        <dbReference type="ARBA" id="ARBA00005187"/>
    </source>
</evidence>
<feature type="domain" description="Asparagine synthetase" evidence="4">
    <location>
        <begin position="200"/>
        <end position="427"/>
    </location>
</feature>
<dbReference type="AlphaFoldDB" id="A0A1B8TQZ6"/>
<dbReference type="InterPro" id="IPR029055">
    <property type="entry name" value="Ntn_hydrolases_N"/>
</dbReference>
<dbReference type="PANTHER" id="PTHR43284">
    <property type="entry name" value="ASPARAGINE SYNTHETASE (GLUTAMINE-HYDROLYZING)"/>
    <property type="match status" value="1"/>
</dbReference>
<dbReference type="EC" id="6.3.5.4" evidence="2"/>
<name>A0A1B8TQZ6_9FLAO</name>
<dbReference type="Gene3D" id="3.40.50.620">
    <property type="entry name" value="HUPs"/>
    <property type="match status" value="1"/>
</dbReference>
<evidence type="ECO:0000313" key="6">
    <source>
        <dbReference type="Proteomes" id="UP000092584"/>
    </source>
</evidence>
<dbReference type="RefSeq" id="WP_065320254.1">
    <property type="nucleotide sequence ID" value="NZ_CP017477.1"/>
</dbReference>
<dbReference type="GO" id="GO:0004066">
    <property type="term" value="F:asparagine synthase (glutamine-hydrolyzing) activity"/>
    <property type="evidence" value="ECO:0007669"/>
    <property type="project" value="UniProtKB-EC"/>
</dbReference>
<dbReference type="SUPFAM" id="SSF56235">
    <property type="entry name" value="N-terminal nucleophile aminohydrolases (Ntn hydrolases)"/>
    <property type="match status" value="1"/>
</dbReference>
<dbReference type="GO" id="GO:0006529">
    <property type="term" value="P:asparagine biosynthetic process"/>
    <property type="evidence" value="ECO:0007669"/>
    <property type="project" value="InterPro"/>
</dbReference>
<evidence type="ECO:0000256" key="3">
    <source>
        <dbReference type="ARBA" id="ARBA00048741"/>
    </source>
</evidence>
<dbReference type="STRING" id="1774273.LPB03_15325"/>
<protein>
    <recommendedName>
        <fullName evidence="2">asparagine synthase (glutamine-hydrolyzing)</fullName>
        <ecNumber evidence="2">6.3.5.4</ecNumber>
    </recommendedName>
</protein>
<dbReference type="CDD" id="cd01991">
    <property type="entry name" value="Asn_synthase_B_C"/>
    <property type="match status" value="1"/>
</dbReference>
<evidence type="ECO:0000313" key="5">
    <source>
        <dbReference type="EMBL" id="OBY61898.1"/>
    </source>
</evidence>
<dbReference type="PANTHER" id="PTHR43284:SF1">
    <property type="entry name" value="ASPARAGINE SYNTHETASE"/>
    <property type="match status" value="1"/>
</dbReference>
<dbReference type="Pfam" id="PF00733">
    <property type="entry name" value="Asn_synthase"/>
    <property type="match status" value="1"/>
</dbReference>
<dbReference type="InterPro" id="IPR051786">
    <property type="entry name" value="ASN_synthetase/amidase"/>
</dbReference>
<dbReference type="Proteomes" id="UP000092584">
    <property type="component" value="Unassembled WGS sequence"/>
</dbReference>
<comment type="catalytic activity">
    <reaction evidence="3">
        <text>L-aspartate + L-glutamine + ATP + H2O = L-asparagine + L-glutamate + AMP + diphosphate + H(+)</text>
        <dbReference type="Rhea" id="RHEA:12228"/>
        <dbReference type="ChEBI" id="CHEBI:15377"/>
        <dbReference type="ChEBI" id="CHEBI:15378"/>
        <dbReference type="ChEBI" id="CHEBI:29985"/>
        <dbReference type="ChEBI" id="CHEBI:29991"/>
        <dbReference type="ChEBI" id="CHEBI:30616"/>
        <dbReference type="ChEBI" id="CHEBI:33019"/>
        <dbReference type="ChEBI" id="CHEBI:58048"/>
        <dbReference type="ChEBI" id="CHEBI:58359"/>
        <dbReference type="ChEBI" id="CHEBI:456215"/>
        <dbReference type="EC" id="6.3.5.4"/>
    </reaction>
</comment>
<dbReference type="OrthoDB" id="693367at2"/>
<gene>
    <name evidence="5" type="ORF">LPB3_13980</name>
</gene>
<comment type="caution">
    <text evidence="5">The sequence shown here is derived from an EMBL/GenBank/DDBJ whole genome shotgun (WGS) entry which is preliminary data.</text>
</comment>
<proteinExistence type="predicted"/>
<dbReference type="EMBL" id="LSFM01000025">
    <property type="protein sequence ID" value="OBY61898.1"/>
    <property type="molecule type" value="Genomic_DNA"/>
</dbReference>
<dbReference type="Gene3D" id="3.60.20.10">
    <property type="entry name" value="Glutamine Phosphoribosylpyrophosphate, subunit 1, domain 1"/>
    <property type="match status" value="1"/>
</dbReference>
<sequence length="529" mass="62824">MNITLKNNKGFKWYKTATFFFKGYFYVDDLFYEKENALNYVSKIKNSHQFKELLSELNGVFTLVFKDGNKIFSASDLTRSFPIFYTLQNNQLYFSDDIFYLKNLFKIDDFDGLSEIEFKASNYTHGKKTLLKNVFQIQPSESLIVENNTIVESNFFYSYAIPKESSDSYDELKNKAVIAFENSFKRFITSLNNRTAVIPLSGGYDSRLIAVMLKKHQYKNVICFTYGNKNSFEIENSKKAAKALGFKWFFVEYNSKLIEGYIHTDEFKEYAHFAGKLSSMPYLQEYFAIKHLQKEKIITDDAIFIPGFAGDILGGSEFYKTIPENLKTIEIESLILAKKLDNYKLSNQDEIKLKKELTKNLKRFDESYHQKLPETVFEDYNIKERIAKYVFNSASFYAFFGYEYRFPFWDKELLNFFKTVPIKYKVMKTLFDDVLIKTYFKPQNVYFKKEIQPTTKAIELQKIKNKIKPLLPTFIKQKVLEKNDWNNYKPITQQMVDEMRLKKLKFQRMSKDYNEIIAQWYLYFSKNKF</sequence>
<organism evidence="5 6">
    <name type="scientific">Polaribacter vadi</name>
    <dbReference type="NCBI Taxonomy" id="1774273"/>
    <lineage>
        <taxon>Bacteria</taxon>
        <taxon>Pseudomonadati</taxon>
        <taxon>Bacteroidota</taxon>
        <taxon>Flavobacteriia</taxon>
        <taxon>Flavobacteriales</taxon>
        <taxon>Flavobacteriaceae</taxon>
    </lineage>
</organism>
<dbReference type="KEGG" id="pob:LPB03_15325"/>
<evidence type="ECO:0000256" key="2">
    <source>
        <dbReference type="ARBA" id="ARBA00012737"/>
    </source>
</evidence>
<accession>A0A1B8TQZ6</accession>
<reference evidence="6" key="1">
    <citation type="submission" date="2016-02" db="EMBL/GenBank/DDBJ databases">
        <authorList>
            <person name="Shin S.-K."/>
            <person name="Yi H."/>
            <person name="Kim E."/>
        </authorList>
    </citation>
    <scope>NUCLEOTIDE SEQUENCE [LARGE SCALE GENOMIC DNA]</scope>
    <source>
        <strain evidence="6">LPB0003</strain>
    </source>
</reference>
<keyword evidence="6" id="KW-1185">Reference proteome</keyword>
<dbReference type="InterPro" id="IPR014729">
    <property type="entry name" value="Rossmann-like_a/b/a_fold"/>
</dbReference>